<gene>
    <name evidence="1" type="ORF">CKO25_05230</name>
</gene>
<reference evidence="1 2" key="1">
    <citation type="journal article" date="2020" name="Microorganisms">
        <title>Osmotic Adaptation and Compatible Solute Biosynthesis of Phototrophic Bacteria as Revealed from Genome Analyses.</title>
        <authorList>
            <person name="Imhoff J.F."/>
            <person name="Rahn T."/>
            <person name="Kunzel S."/>
            <person name="Keller A."/>
            <person name="Neulinger S.C."/>
        </authorList>
    </citation>
    <scope>NUCLEOTIDE SEQUENCE [LARGE SCALE GENOMIC DNA]</scope>
    <source>
        <strain evidence="1 2">DSM 21303</strain>
    </source>
</reference>
<comment type="caution">
    <text evidence="1">The sequence shown here is derived from an EMBL/GenBank/DDBJ whole genome shotgun (WGS) entry which is preliminary data.</text>
</comment>
<dbReference type="EMBL" id="NRSD01000004">
    <property type="protein sequence ID" value="MBK1644064.1"/>
    <property type="molecule type" value="Genomic_DNA"/>
</dbReference>
<evidence type="ECO:0000313" key="2">
    <source>
        <dbReference type="Proteomes" id="UP001138802"/>
    </source>
</evidence>
<name>A0A9X0WGW5_9GAMM</name>
<dbReference type="InterPro" id="IPR032568">
    <property type="entry name" value="DUF4926"/>
</dbReference>
<protein>
    <submittedName>
        <fullName evidence="1">DUF4926 domain-containing protein</fullName>
    </submittedName>
</protein>
<proteinExistence type="predicted"/>
<keyword evidence="2" id="KW-1185">Reference proteome</keyword>
<sequence length="73" mass="8064">MMSNKIKELDVVASLRDLPEARLVKGQVGTIVEMLGDSAYEVEFCGDDGRAYAMLGIKEEDLMLLHYSKVEAA</sequence>
<organism evidence="1 2">
    <name type="scientific">Thiocapsa imhoffii</name>
    <dbReference type="NCBI Taxonomy" id="382777"/>
    <lineage>
        <taxon>Bacteria</taxon>
        <taxon>Pseudomonadati</taxon>
        <taxon>Pseudomonadota</taxon>
        <taxon>Gammaproteobacteria</taxon>
        <taxon>Chromatiales</taxon>
        <taxon>Chromatiaceae</taxon>
        <taxon>Thiocapsa</taxon>
    </lineage>
</organism>
<dbReference type="Pfam" id="PF16277">
    <property type="entry name" value="DUF4926"/>
    <property type="match status" value="1"/>
</dbReference>
<evidence type="ECO:0000313" key="1">
    <source>
        <dbReference type="EMBL" id="MBK1644064.1"/>
    </source>
</evidence>
<accession>A0A9X0WGW5</accession>
<dbReference type="AlphaFoldDB" id="A0A9X0WGW5"/>
<dbReference type="Proteomes" id="UP001138802">
    <property type="component" value="Unassembled WGS sequence"/>
</dbReference>